<protein>
    <submittedName>
        <fullName evidence="1">Uncharacterized protein</fullName>
    </submittedName>
</protein>
<name>A0A178UFD2_ARATH</name>
<dbReference type="EMBL" id="LUHQ01000005">
    <property type="protein sequence ID" value="OAO92405.1"/>
    <property type="molecule type" value="Genomic_DNA"/>
</dbReference>
<evidence type="ECO:0000313" key="1">
    <source>
        <dbReference type="EMBL" id="OAO92405.1"/>
    </source>
</evidence>
<organism evidence="1 2">
    <name type="scientific">Arabidopsis thaliana</name>
    <name type="common">Mouse-ear cress</name>
    <dbReference type="NCBI Taxonomy" id="3702"/>
    <lineage>
        <taxon>Eukaryota</taxon>
        <taxon>Viridiplantae</taxon>
        <taxon>Streptophyta</taxon>
        <taxon>Embryophyta</taxon>
        <taxon>Tracheophyta</taxon>
        <taxon>Spermatophyta</taxon>
        <taxon>Magnoliopsida</taxon>
        <taxon>eudicotyledons</taxon>
        <taxon>Gunneridae</taxon>
        <taxon>Pentapetalae</taxon>
        <taxon>rosids</taxon>
        <taxon>malvids</taxon>
        <taxon>Brassicales</taxon>
        <taxon>Brassicaceae</taxon>
        <taxon>Camelineae</taxon>
        <taxon>Arabidopsis</taxon>
    </lineage>
</organism>
<reference evidence="2" key="1">
    <citation type="journal article" date="2016" name="Proc. Natl. Acad. Sci. U.S.A.">
        <title>Chromosome-level assembly of Arabidopsis thaliana Ler reveals the extent of translocation and inversion polymorphisms.</title>
        <authorList>
            <person name="Zapata L."/>
            <person name="Ding J."/>
            <person name="Willing E.M."/>
            <person name="Hartwig B."/>
            <person name="Bezdan D."/>
            <person name="Jiao W.B."/>
            <person name="Patel V."/>
            <person name="Velikkakam James G."/>
            <person name="Koornneef M."/>
            <person name="Ossowski S."/>
            <person name="Schneeberger K."/>
        </authorList>
    </citation>
    <scope>NUCLEOTIDE SEQUENCE [LARGE SCALE GENOMIC DNA]</scope>
    <source>
        <strain evidence="2">cv. Landsberg erecta</strain>
    </source>
</reference>
<dbReference type="ExpressionAtlas" id="A0A178UFD2">
    <property type="expression patterns" value="baseline and differential"/>
</dbReference>
<accession>A0A178UFD2</accession>
<comment type="caution">
    <text evidence="1">The sequence shown here is derived from an EMBL/GenBank/DDBJ whole genome shotgun (WGS) entry which is preliminary data.</text>
</comment>
<dbReference type="Proteomes" id="UP000078284">
    <property type="component" value="Chromosome 5"/>
</dbReference>
<dbReference type="AlphaFoldDB" id="A0A178UFD2"/>
<sequence length="112" mass="12880">MICDLPKHEQDSLKEATVDDAVVVVGGRREVGYGGCDGGSNWRLYLLWKEFDVVPLFFCNNKLESHISYGLFAITQPNAYTYIHAVIHTHIHAYTHTCIHTYMHTYIHAYIH</sequence>
<evidence type="ECO:0000313" key="2">
    <source>
        <dbReference type="Proteomes" id="UP000078284"/>
    </source>
</evidence>
<proteinExistence type="predicted"/>
<gene>
    <name evidence="1" type="ordered locus">AXX17_At5g22240</name>
</gene>